<evidence type="ECO:0000256" key="4">
    <source>
        <dbReference type="ARBA" id="ARBA00012546"/>
    </source>
</evidence>
<protein>
    <recommendedName>
        <fullName evidence="5 7">Uronate isomerase</fullName>
        <ecNumber evidence="4 7">5.3.1.12</ecNumber>
    </recommendedName>
    <alternativeName>
        <fullName evidence="7">Glucuronate isomerase</fullName>
    </alternativeName>
    <alternativeName>
        <fullName evidence="7">Uronic isomerase</fullName>
    </alternativeName>
</protein>
<dbReference type="InterPro" id="IPR003766">
    <property type="entry name" value="Uronate_isomerase"/>
</dbReference>
<dbReference type="OrthoDB" id="9766564at2"/>
<comment type="catalytic activity">
    <reaction evidence="1 7">
        <text>D-glucuronate = D-fructuronate</text>
        <dbReference type="Rhea" id="RHEA:13049"/>
        <dbReference type="ChEBI" id="CHEBI:58720"/>
        <dbReference type="ChEBI" id="CHEBI:59863"/>
        <dbReference type="EC" id="5.3.1.12"/>
    </reaction>
</comment>
<dbReference type="GO" id="GO:0008880">
    <property type="term" value="F:glucuronate isomerase activity"/>
    <property type="evidence" value="ECO:0007669"/>
    <property type="project" value="UniProtKB-UniRule"/>
</dbReference>
<comment type="catalytic activity">
    <reaction evidence="7">
        <text>aldehydo-D-galacturonate = keto-D-tagaturonate</text>
        <dbReference type="Rhea" id="RHEA:27702"/>
        <dbReference type="ChEBI" id="CHEBI:12952"/>
        <dbReference type="ChEBI" id="CHEBI:17886"/>
    </reaction>
</comment>
<evidence type="ECO:0000256" key="2">
    <source>
        <dbReference type="ARBA" id="ARBA00004892"/>
    </source>
</evidence>
<dbReference type="PANTHER" id="PTHR30068:SF4">
    <property type="entry name" value="URONATE ISOMERASE"/>
    <property type="match status" value="1"/>
</dbReference>
<dbReference type="HAMAP" id="MF_00675">
    <property type="entry name" value="UxaC"/>
    <property type="match status" value="1"/>
</dbReference>
<dbReference type="SUPFAM" id="SSF51556">
    <property type="entry name" value="Metallo-dependent hydrolases"/>
    <property type="match status" value="1"/>
</dbReference>
<dbReference type="EC" id="5.3.1.12" evidence="4 7"/>
<dbReference type="STRING" id="407022.SAMN05661044_03366"/>
<dbReference type="PANTHER" id="PTHR30068">
    <property type="entry name" value="URONATE ISOMERASE"/>
    <property type="match status" value="1"/>
</dbReference>
<dbReference type="EMBL" id="FOAF01000004">
    <property type="protein sequence ID" value="SEL79514.1"/>
    <property type="molecule type" value="Genomic_DNA"/>
</dbReference>
<evidence type="ECO:0000313" key="8">
    <source>
        <dbReference type="EMBL" id="SEL79514.1"/>
    </source>
</evidence>
<dbReference type="UniPathway" id="UPA00246"/>
<reference evidence="9" key="1">
    <citation type="submission" date="2016-10" db="EMBL/GenBank/DDBJ databases">
        <authorList>
            <person name="Varghese N."/>
            <person name="Submissions S."/>
        </authorList>
    </citation>
    <scope>NUCLEOTIDE SEQUENCE [LARGE SCALE GENOMIC DNA]</scope>
    <source>
        <strain evidence="9">DSM 18733</strain>
    </source>
</reference>
<dbReference type="NCBIfam" id="NF002794">
    <property type="entry name" value="PRK02925.1"/>
    <property type="match status" value="1"/>
</dbReference>
<keyword evidence="9" id="KW-1185">Reference proteome</keyword>
<comment type="similarity">
    <text evidence="3 7">Belongs to the metallo-dependent hydrolases superfamily. Uronate isomerase family.</text>
</comment>
<evidence type="ECO:0000256" key="1">
    <source>
        <dbReference type="ARBA" id="ARBA00001165"/>
    </source>
</evidence>
<proteinExistence type="inferred from homology"/>
<evidence type="ECO:0000313" key="9">
    <source>
        <dbReference type="Proteomes" id="UP000199421"/>
    </source>
</evidence>
<dbReference type="RefSeq" id="WP_093326526.1">
    <property type="nucleotide sequence ID" value="NZ_FOAF01000004.1"/>
</dbReference>
<comment type="pathway">
    <text evidence="2 7">Carbohydrate metabolism; pentose and glucuronate interconversion.</text>
</comment>
<dbReference type="Gene3D" id="3.20.20.140">
    <property type="entry name" value="Metal-dependent hydrolases"/>
    <property type="match status" value="1"/>
</dbReference>
<name>A0A1H7T5B4_OLID1</name>
<evidence type="ECO:0000256" key="6">
    <source>
        <dbReference type="ARBA" id="ARBA00023235"/>
    </source>
</evidence>
<keyword evidence="6 7" id="KW-0413">Isomerase</keyword>
<accession>A0A1H7T5B4</accession>
<dbReference type="Proteomes" id="UP000199421">
    <property type="component" value="Unassembled WGS sequence"/>
</dbReference>
<gene>
    <name evidence="7" type="primary">uxaC</name>
    <name evidence="8" type="ORF">SAMN05661044_03366</name>
</gene>
<dbReference type="GO" id="GO:0042840">
    <property type="term" value="P:D-glucuronate catabolic process"/>
    <property type="evidence" value="ECO:0007669"/>
    <property type="project" value="TreeGrafter"/>
</dbReference>
<sequence>MSTASFLNDNFLLQSTLAEELYHEYAKQLPIIDYHSHLPPETIAADQNFENITQLWLAGDHYKWRAQRVLGIEEYFITGKASDKEKFQKWAACVPYTLRNPLYHWTHMELKNPFGFDGLLSGENADEVYDFTGSQLKSAACKPRSLLTHFNVEMVGTTDDPLSDLNEHKKIAADNFHIKVLPSFRPDKVFNISHGDVYRAYIRALAEISNVEISDLDSLLQALQQRIDYFHANGCRISDHGLSYMPIMVFSPTELNKTFQEVMNGIDTQASDDQDAFTGYILSELCKMYHAKGWVQQFHLGALRNNNTRKLSELGPDTGYDSIGDFQQGTRLSAFFNFLEGSDKLAKTVLYNLNPADNECFAAMTGNFQSEGIIGKIQFGSGWWFLDQLQGMTNQMNSLSNIGLISCFIGMLTDSRSFLSYSRHEYFRRLLCNLFAEDIKRGLLPNDIKWTGKIIKDICYYNAKNYFLL</sequence>
<evidence type="ECO:0000256" key="5">
    <source>
        <dbReference type="ARBA" id="ARBA00020555"/>
    </source>
</evidence>
<organism evidence="8 9">
    <name type="scientific">Olivibacter domesticus</name>
    <name type="common">Pseudosphingobacterium domesticum</name>
    <dbReference type="NCBI Taxonomy" id="407022"/>
    <lineage>
        <taxon>Bacteria</taxon>
        <taxon>Pseudomonadati</taxon>
        <taxon>Bacteroidota</taxon>
        <taxon>Sphingobacteriia</taxon>
        <taxon>Sphingobacteriales</taxon>
        <taxon>Sphingobacteriaceae</taxon>
        <taxon>Olivibacter</taxon>
    </lineage>
</organism>
<dbReference type="Pfam" id="PF02614">
    <property type="entry name" value="UxaC"/>
    <property type="match status" value="1"/>
</dbReference>
<evidence type="ECO:0000256" key="7">
    <source>
        <dbReference type="HAMAP-Rule" id="MF_00675"/>
    </source>
</evidence>
<dbReference type="InterPro" id="IPR032466">
    <property type="entry name" value="Metal_Hydrolase"/>
</dbReference>
<dbReference type="GO" id="GO:0019698">
    <property type="term" value="P:D-galacturonate catabolic process"/>
    <property type="evidence" value="ECO:0007669"/>
    <property type="project" value="TreeGrafter"/>
</dbReference>
<evidence type="ECO:0000256" key="3">
    <source>
        <dbReference type="ARBA" id="ARBA00008397"/>
    </source>
</evidence>
<dbReference type="Gene3D" id="1.10.2020.10">
    <property type="entry name" value="uronate isomerase, domain 2, chain A"/>
    <property type="match status" value="1"/>
</dbReference>
<dbReference type="AlphaFoldDB" id="A0A1H7T5B4"/>